<dbReference type="KEGG" id="yti:FNA67_02835"/>
<organism evidence="1 2">
    <name type="scientific">Paradevosia tibetensis</name>
    <dbReference type="NCBI Taxonomy" id="1447062"/>
    <lineage>
        <taxon>Bacteria</taxon>
        <taxon>Pseudomonadati</taxon>
        <taxon>Pseudomonadota</taxon>
        <taxon>Alphaproteobacteria</taxon>
        <taxon>Hyphomicrobiales</taxon>
        <taxon>Devosiaceae</taxon>
        <taxon>Paradevosia</taxon>
    </lineage>
</organism>
<evidence type="ECO:0000313" key="2">
    <source>
        <dbReference type="Proteomes" id="UP000321062"/>
    </source>
</evidence>
<reference evidence="1 2" key="1">
    <citation type="journal article" date="2015" name="Int. J. Syst. Evol. Microbiol.">
        <title>Youhaiella tibetensis gen. nov., sp. nov., isolated from subsurface sediment.</title>
        <authorList>
            <person name="Wang Y.X."/>
            <person name="Huang F.Q."/>
            <person name="Nogi Y."/>
            <person name="Pang S.J."/>
            <person name="Wang P.K."/>
            <person name="Lv J."/>
        </authorList>
    </citation>
    <scope>NUCLEOTIDE SEQUENCE [LARGE SCALE GENOMIC DNA]</scope>
    <source>
        <strain evidence="2">fig4</strain>
    </source>
</reference>
<keyword evidence="2" id="KW-1185">Reference proteome</keyword>
<sequence length="214" mass="23976">MAAKNTTVTEGELALRENIFPGADKRLWEKTRDQGFITIPKTMPYIVMMLNEMSEKGKPLGDIYQILWTYTWNNNGFIRLGNMRDLAFVAGFKGERGERTLRERLRSLEVLGFIELKPHGNNPTGFAFIPNPHPVILALHKAHAEADSAKKAKLPPLREETFMAFLVRATDIKAVDVARVLKEQNEPPKGAAEAPAKTKVTFKIKPKPVKKAAA</sequence>
<evidence type="ECO:0000313" key="1">
    <source>
        <dbReference type="EMBL" id="QEE19172.1"/>
    </source>
</evidence>
<dbReference type="RefSeq" id="WP_147654988.1">
    <property type="nucleotide sequence ID" value="NZ_BMFM01000001.1"/>
</dbReference>
<gene>
    <name evidence="1" type="ORF">FNA67_02835</name>
</gene>
<protein>
    <submittedName>
        <fullName evidence="1">Uncharacterized protein</fullName>
    </submittedName>
</protein>
<dbReference type="Proteomes" id="UP000321062">
    <property type="component" value="Chromosome"/>
</dbReference>
<dbReference type="AlphaFoldDB" id="A0A5B9DJZ4"/>
<proteinExistence type="predicted"/>
<dbReference type="EMBL" id="CP041690">
    <property type="protein sequence ID" value="QEE19172.1"/>
    <property type="molecule type" value="Genomic_DNA"/>
</dbReference>
<dbReference type="OrthoDB" id="5520111at2"/>
<accession>A0A5B9DJZ4</accession>
<name>A0A5B9DJZ4_9HYPH</name>